<reference evidence="6 7" key="1">
    <citation type="submission" date="2019-08" db="EMBL/GenBank/DDBJ databases">
        <title>Draft genome sequencing and comparative genomics of hatchery-associated Vibrios.</title>
        <authorList>
            <person name="Kehlet-Delgado H."/>
            <person name="Mueller R.S."/>
        </authorList>
    </citation>
    <scope>NUCLEOTIDE SEQUENCE [LARGE SCALE GENOMIC DNA]</scope>
    <source>
        <strain evidence="6 7">00-78-3</strain>
    </source>
</reference>
<dbReference type="GO" id="GO:0003700">
    <property type="term" value="F:DNA-binding transcription factor activity"/>
    <property type="evidence" value="ECO:0007669"/>
    <property type="project" value="TreeGrafter"/>
</dbReference>
<dbReference type="PANTHER" id="PTHR30146">
    <property type="entry name" value="LACI-RELATED TRANSCRIPTIONAL REPRESSOR"/>
    <property type="match status" value="1"/>
</dbReference>
<dbReference type="InterPro" id="IPR000843">
    <property type="entry name" value="HTH_LacI"/>
</dbReference>
<keyword evidence="4" id="KW-0812">Transmembrane</keyword>
<dbReference type="SUPFAM" id="SSF53822">
    <property type="entry name" value="Periplasmic binding protein-like I"/>
    <property type="match status" value="1"/>
</dbReference>
<evidence type="ECO:0000256" key="1">
    <source>
        <dbReference type="ARBA" id="ARBA00023015"/>
    </source>
</evidence>
<keyword evidence="2" id="KW-0238">DNA-binding</keyword>
<dbReference type="SMART" id="SM00354">
    <property type="entry name" value="HTH_LACI"/>
    <property type="match status" value="1"/>
</dbReference>
<feature type="transmembrane region" description="Helical" evidence="4">
    <location>
        <begin position="12"/>
        <end position="36"/>
    </location>
</feature>
<dbReference type="Gene3D" id="1.10.260.40">
    <property type="entry name" value="lambda repressor-like DNA-binding domains"/>
    <property type="match status" value="1"/>
</dbReference>
<dbReference type="EMBL" id="VTYN01000007">
    <property type="protein sequence ID" value="NOH48070.1"/>
    <property type="molecule type" value="Genomic_DNA"/>
</dbReference>
<dbReference type="PROSITE" id="PS50932">
    <property type="entry name" value="HTH_LACI_2"/>
    <property type="match status" value="1"/>
</dbReference>
<dbReference type="InterPro" id="IPR010982">
    <property type="entry name" value="Lambda_DNA-bd_dom_sf"/>
</dbReference>
<dbReference type="Pfam" id="PF13377">
    <property type="entry name" value="Peripla_BP_3"/>
    <property type="match status" value="1"/>
</dbReference>
<evidence type="ECO:0000259" key="5">
    <source>
        <dbReference type="PROSITE" id="PS50932"/>
    </source>
</evidence>
<gene>
    <name evidence="6" type="ORF">F0262_08365</name>
</gene>
<dbReference type="PANTHER" id="PTHR30146:SF109">
    <property type="entry name" value="HTH-TYPE TRANSCRIPTIONAL REGULATOR GALS"/>
    <property type="match status" value="1"/>
</dbReference>
<keyword evidence="1" id="KW-0805">Transcription regulation</keyword>
<dbReference type="Pfam" id="PF00356">
    <property type="entry name" value="LacI"/>
    <property type="match status" value="1"/>
</dbReference>
<organism evidence="6 7">
    <name type="scientific">Vibrio rotiferianus</name>
    <dbReference type="NCBI Taxonomy" id="190895"/>
    <lineage>
        <taxon>Bacteria</taxon>
        <taxon>Pseudomonadati</taxon>
        <taxon>Pseudomonadota</taxon>
        <taxon>Gammaproteobacteria</taxon>
        <taxon>Vibrionales</taxon>
        <taxon>Vibrionaceae</taxon>
        <taxon>Vibrio</taxon>
    </lineage>
</organism>
<dbReference type="CDD" id="cd01392">
    <property type="entry name" value="HTH_LacI"/>
    <property type="match status" value="1"/>
</dbReference>
<feature type="domain" description="HTH lacI-type" evidence="5">
    <location>
        <begin position="47"/>
        <end position="101"/>
    </location>
</feature>
<dbReference type="RefSeq" id="WP_171357645.1">
    <property type="nucleotide sequence ID" value="NZ_VTYN01000007.1"/>
</dbReference>
<keyword evidence="3" id="KW-0804">Transcription</keyword>
<proteinExistence type="predicted"/>
<evidence type="ECO:0000256" key="4">
    <source>
        <dbReference type="SAM" id="Phobius"/>
    </source>
</evidence>
<evidence type="ECO:0000313" key="7">
    <source>
        <dbReference type="Proteomes" id="UP000572072"/>
    </source>
</evidence>
<evidence type="ECO:0000256" key="2">
    <source>
        <dbReference type="ARBA" id="ARBA00023125"/>
    </source>
</evidence>
<dbReference type="Gene3D" id="3.40.50.2300">
    <property type="match status" value="2"/>
</dbReference>
<comment type="caution">
    <text evidence="6">The sequence shown here is derived from an EMBL/GenBank/DDBJ whole genome shotgun (WGS) entry which is preliminary data.</text>
</comment>
<dbReference type="InterPro" id="IPR046335">
    <property type="entry name" value="LacI/GalR-like_sensor"/>
</dbReference>
<keyword evidence="4" id="KW-1133">Transmembrane helix</keyword>
<evidence type="ECO:0000313" key="6">
    <source>
        <dbReference type="EMBL" id="NOH48070.1"/>
    </source>
</evidence>
<keyword evidence="4" id="KW-0472">Membrane</keyword>
<dbReference type="GO" id="GO:0000976">
    <property type="term" value="F:transcription cis-regulatory region binding"/>
    <property type="evidence" value="ECO:0007669"/>
    <property type="project" value="TreeGrafter"/>
</dbReference>
<dbReference type="Proteomes" id="UP000572072">
    <property type="component" value="Unassembled WGS sequence"/>
</dbReference>
<sequence>MITYKLNRFKFFAQLEVVITISGCSYCVKLVLVLNLNRFKYLAKMMTTIKTLSEHLKLSKATVSRALNGYPEVGAKTRERVLKAAKELGYSANASAKQLATGRSGMIGMILKSTNELVDAPTYVEELASISSYLAELNHHLLIGSSVKGDALSTIKQFVSKKTVDGLILKAPEVDDPRIKYLLEKNYPFVVHGRSEANPNYAFYDIDNEQVATLAVDHLIELGHEKIAFINAPTHLAFAQQRQAAFERRVANIESKVVNVSVVEHEGFEATMALLNPNNHFIPTAIVCSSVSLALGCYQAIKQSGLEVGKDISVVAHDDVLAHLNSAKFNPPLTVTLSPINDSSKPLAEKMKSLLDGKPIEELQTILPVELIRRSSTQQR</sequence>
<evidence type="ECO:0000256" key="3">
    <source>
        <dbReference type="ARBA" id="ARBA00023163"/>
    </source>
</evidence>
<protein>
    <submittedName>
        <fullName evidence="6">LacI family transcriptional regulator</fullName>
    </submittedName>
</protein>
<accession>A0A7Y4E1F8</accession>
<dbReference type="CDD" id="cd20010">
    <property type="entry name" value="PBP1_AglR-like"/>
    <property type="match status" value="1"/>
</dbReference>
<name>A0A7Y4E1F8_9VIBR</name>
<dbReference type="SUPFAM" id="SSF47413">
    <property type="entry name" value="lambda repressor-like DNA-binding domains"/>
    <property type="match status" value="1"/>
</dbReference>
<dbReference type="InterPro" id="IPR028082">
    <property type="entry name" value="Peripla_BP_I"/>
</dbReference>
<dbReference type="AlphaFoldDB" id="A0A7Y4E1F8"/>